<name>A0A136WEZ0_9FIRM</name>
<dbReference type="Pfam" id="PF01584">
    <property type="entry name" value="CheW"/>
    <property type="match status" value="1"/>
</dbReference>
<dbReference type="PANTHER" id="PTHR22617">
    <property type="entry name" value="CHEMOTAXIS SENSOR HISTIDINE KINASE-RELATED"/>
    <property type="match status" value="1"/>
</dbReference>
<dbReference type="InterPro" id="IPR039315">
    <property type="entry name" value="CheW"/>
</dbReference>
<dbReference type="AlphaFoldDB" id="A0A136WEZ0"/>
<sequence length="170" mass="19564">MMDEMWNDQQAEADTVSHRYLTFWADGQLFGLPIEDVVQIIGMHPFTRLPEAPDYVKGLVSLRDDLFPVIDVRLRLKRPEKEYNDRTCIIITKIIDSFFGFIVDEVDEVCNIPEEQITAPLHIDLEAVNPYLTGIAKVKAQQSKEKIIMLMNIKKLLSEKELSQMAQAVQ</sequence>
<dbReference type="InterPro" id="IPR036061">
    <property type="entry name" value="CheW-like_dom_sf"/>
</dbReference>
<evidence type="ECO:0000259" key="1">
    <source>
        <dbReference type="PROSITE" id="PS50851"/>
    </source>
</evidence>
<gene>
    <name evidence="2" type="primary">cheW_1</name>
    <name evidence="2" type="ORF">CLNEO_16610</name>
</gene>
<dbReference type="EMBL" id="LRVM01000004">
    <property type="protein sequence ID" value="KXL53118.1"/>
    <property type="molecule type" value="Genomic_DNA"/>
</dbReference>
<dbReference type="PANTHER" id="PTHR22617:SF23">
    <property type="entry name" value="CHEMOTAXIS PROTEIN CHEW"/>
    <property type="match status" value="1"/>
</dbReference>
<protein>
    <submittedName>
        <fullName evidence="2">Chemotaxis protein CheW</fullName>
    </submittedName>
</protein>
<dbReference type="InterPro" id="IPR002545">
    <property type="entry name" value="CheW-lke_dom"/>
</dbReference>
<dbReference type="Proteomes" id="UP000070539">
    <property type="component" value="Unassembled WGS sequence"/>
</dbReference>
<dbReference type="GO" id="GO:0005829">
    <property type="term" value="C:cytosol"/>
    <property type="evidence" value="ECO:0007669"/>
    <property type="project" value="TreeGrafter"/>
</dbReference>
<dbReference type="Gene3D" id="2.40.50.180">
    <property type="entry name" value="CheA-289, Domain 4"/>
    <property type="match status" value="1"/>
</dbReference>
<dbReference type="GO" id="GO:0007165">
    <property type="term" value="P:signal transduction"/>
    <property type="evidence" value="ECO:0007669"/>
    <property type="project" value="InterPro"/>
</dbReference>
<dbReference type="Gene3D" id="2.30.30.40">
    <property type="entry name" value="SH3 Domains"/>
    <property type="match status" value="1"/>
</dbReference>
<dbReference type="GO" id="GO:0006935">
    <property type="term" value="P:chemotaxis"/>
    <property type="evidence" value="ECO:0007669"/>
    <property type="project" value="InterPro"/>
</dbReference>
<dbReference type="RefSeq" id="WP_083531925.1">
    <property type="nucleotide sequence ID" value="NZ_LRVM01000004.1"/>
</dbReference>
<feature type="domain" description="CheW-like" evidence="1">
    <location>
        <begin position="17"/>
        <end position="162"/>
    </location>
</feature>
<proteinExistence type="predicted"/>
<evidence type="ECO:0000313" key="3">
    <source>
        <dbReference type="Proteomes" id="UP000070539"/>
    </source>
</evidence>
<dbReference type="SUPFAM" id="SSF50341">
    <property type="entry name" value="CheW-like"/>
    <property type="match status" value="1"/>
</dbReference>
<dbReference type="PROSITE" id="PS50851">
    <property type="entry name" value="CHEW"/>
    <property type="match status" value="1"/>
</dbReference>
<comment type="caution">
    <text evidence="2">The sequence shown here is derived from an EMBL/GenBank/DDBJ whole genome shotgun (WGS) entry which is preliminary data.</text>
</comment>
<organism evidence="2 3">
    <name type="scientific">Anaerotignum neopropionicum</name>
    <dbReference type="NCBI Taxonomy" id="36847"/>
    <lineage>
        <taxon>Bacteria</taxon>
        <taxon>Bacillati</taxon>
        <taxon>Bacillota</taxon>
        <taxon>Clostridia</taxon>
        <taxon>Lachnospirales</taxon>
        <taxon>Anaerotignaceae</taxon>
        <taxon>Anaerotignum</taxon>
    </lineage>
</organism>
<keyword evidence="3" id="KW-1185">Reference proteome</keyword>
<evidence type="ECO:0000313" key="2">
    <source>
        <dbReference type="EMBL" id="KXL53118.1"/>
    </source>
</evidence>
<dbReference type="SMART" id="SM00260">
    <property type="entry name" value="CheW"/>
    <property type="match status" value="1"/>
</dbReference>
<reference evidence="2 3" key="1">
    <citation type="submission" date="2016-01" db="EMBL/GenBank/DDBJ databases">
        <title>Genome sequence of Clostridium neopropionicum X4, DSM-3847.</title>
        <authorList>
            <person name="Poehlein A."/>
            <person name="Beck M.H."/>
            <person name="Bengelsdorf F.R."/>
            <person name="Daniel R."/>
            <person name="Duerre P."/>
        </authorList>
    </citation>
    <scope>NUCLEOTIDE SEQUENCE [LARGE SCALE GENOMIC DNA]</scope>
    <source>
        <strain evidence="2 3">DSM-3847</strain>
    </source>
</reference>
<accession>A0A136WEZ0</accession>
<dbReference type="STRING" id="36847.CLNEO_16610"/>
<dbReference type="PATRIC" id="fig|36847.3.peg.1937"/>